<evidence type="ECO:0000313" key="14">
    <source>
        <dbReference type="Proteomes" id="UP000000557"/>
    </source>
</evidence>
<evidence type="ECO:0000259" key="12">
    <source>
        <dbReference type="Pfam" id="PF02768"/>
    </source>
</evidence>
<keyword evidence="5 9" id="KW-0548">Nucleotidyltransferase</keyword>
<reference evidence="13 14" key="2">
    <citation type="journal article" date="2003" name="DNA Res.">
        <title>Complete genome structure of Gloeobacter violaceus PCC 7421, a cyanobacterium that lacks thylakoids (supplement).</title>
        <authorList>
            <person name="Nakamura Y."/>
            <person name="Kaneko T."/>
            <person name="Sato S."/>
            <person name="Mimuro M."/>
            <person name="Miyashita H."/>
            <person name="Tsuchiya T."/>
            <person name="Sasamoto S."/>
            <person name="Watanabe A."/>
            <person name="Kawashima K."/>
            <person name="Kishida Y."/>
            <person name="Kiyokawa C."/>
            <person name="Kohara M."/>
            <person name="Matsumoto M."/>
            <person name="Matsuno A."/>
            <person name="Nakazaki N."/>
            <person name="Shimpo S."/>
            <person name="Takeuchi C."/>
            <person name="Yamada M."/>
            <person name="Tabata S."/>
        </authorList>
    </citation>
    <scope>NUCLEOTIDE SEQUENCE [LARGE SCALE GENOMIC DNA]</scope>
    <source>
        <strain evidence="14">ATCC 29082 / PCC 7421</strain>
    </source>
</reference>
<dbReference type="GO" id="GO:0006271">
    <property type="term" value="P:DNA strand elongation involved in DNA replication"/>
    <property type="evidence" value="ECO:0000318"/>
    <property type="project" value="GO_Central"/>
</dbReference>
<dbReference type="CDD" id="cd00140">
    <property type="entry name" value="beta_clamp"/>
    <property type="match status" value="1"/>
</dbReference>
<dbReference type="InterPro" id="IPR001001">
    <property type="entry name" value="DNA_polIII_beta"/>
</dbReference>
<dbReference type="EMBL" id="BA000045">
    <property type="protein sequence ID" value="BAC91173.1"/>
    <property type="molecule type" value="Genomic_DNA"/>
</dbReference>
<dbReference type="EnsemblBacteria" id="BAC91173">
    <property type="protein sequence ID" value="BAC91173"/>
    <property type="gene ID" value="BAC91173"/>
</dbReference>
<keyword evidence="8" id="KW-0238">DNA-binding</keyword>
<evidence type="ECO:0000256" key="1">
    <source>
        <dbReference type="ARBA" id="ARBA00004496"/>
    </source>
</evidence>
<dbReference type="Proteomes" id="UP000000557">
    <property type="component" value="Chromosome"/>
</dbReference>
<feature type="domain" description="DNA polymerase III beta sliding clamp N-terminal" evidence="10">
    <location>
        <begin position="1"/>
        <end position="122"/>
    </location>
</feature>
<protein>
    <recommendedName>
        <fullName evidence="9">Beta sliding clamp</fullName>
    </recommendedName>
</protein>
<evidence type="ECO:0000256" key="7">
    <source>
        <dbReference type="ARBA" id="ARBA00022932"/>
    </source>
</evidence>
<dbReference type="PANTHER" id="PTHR30478">
    <property type="entry name" value="DNA POLYMERASE III SUBUNIT BETA"/>
    <property type="match status" value="1"/>
</dbReference>
<comment type="function">
    <text evidence="9">Confers DNA tethering and processivity to DNA polymerases and other proteins. Acts as a clamp, forming a ring around DNA (a reaction catalyzed by the clamp-loading complex) which diffuses in an ATP-independent manner freely and bidirectionally along dsDNA. Initially characterized for its ability to contact the catalytic subunit of DNA polymerase III (Pol III), a complex, multichain enzyme responsible for most of the replicative synthesis in bacteria; Pol III exhibits 3'-5' exonuclease proofreading activity. The beta chain is required for initiation of replication as well as for processivity of DNA replication.</text>
</comment>
<dbReference type="RefSeq" id="WP_011143222.1">
    <property type="nucleotide sequence ID" value="NC_005125.1"/>
</dbReference>
<dbReference type="SMART" id="SM00480">
    <property type="entry name" value="POL3Bc"/>
    <property type="match status" value="1"/>
</dbReference>
<dbReference type="GO" id="GO:0009360">
    <property type="term" value="C:DNA polymerase III complex"/>
    <property type="evidence" value="ECO:0007669"/>
    <property type="project" value="InterPro"/>
</dbReference>
<dbReference type="KEGG" id="gvi:glr3232"/>
<keyword evidence="14" id="KW-1185">Reference proteome</keyword>
<dbReference type="InterPro" id="IPR022637">
    <property type="entry name" value="DNA_polIII_beta_cen"/>
</dbReference>
<feature type="domain" description="DNA polymerase III beta sliding clamp central" evidence="11">
    <location>
        <begin position="132"/>
        <end position="249"/>
    </location>
</feature>
<dbReference type="STRING" id="251221.gene:10760741"/>
<dbReference type="PATRIC" id="fig|251221.4.peg.3261"/>
<dbReference type="Pfam" id="PF02767">
    <property type="entry name" value="DNA_pol3_beta_2"/>
    <property type="match status" value="1"/>
</dbReference>
<dbReference type="Gene3D" id="3.10.150.10">
    <property type="entry name" value="DNA Polymerase III, subunit A, domain 2"/>
    <property type="match status" value="1"/>
</dbReference>
<keyword evidence="7 9" id="KW-0239">DNA-directed DNA polymerase</keyword>
<accession>Q7NGD9</accession>
<sequence>MKIVCSQAVLNQNLSLVGRAVPSRPTHPILANILLEADGRSGTVTLTGFDLDLGIDTRFAAEQVEGSGRTTLPARVLSDIISRLPNESLTMEVSEDNAISLVCGSSQYQVQGASAEEFPKLPELPDSAAHVLPVSEFLEGVQRSLFAASTDESKQILNGVSVKALKEGMEFVATDAHRLSFYRTDFTLPEAGTQAIAAVLPVRSVRELEKILGAQAGDSVEVRFDEKQMIFQFPNQTLTTRLLGGRYPDYQQLLPKQFQQTADMERKRLIGCLERIAVLADQKNHIVKLDFAPSEHLMTVSVDAPDVGRGRESVPVQYSGQDFSVAFNVRYLLEGLKAMDATDVSFCLNGASDPAVLKPVGDGNYQYLIMPVSIRG</sequence>
<evidence type="ECO:0000256" key="5">
    <source>
        <dbReference type="ARBA" id="ARBA00022695"/>
    </source>
</evidence>
<feature type="domain" description="DNA polymerase III beta sliding clamp C-terminal" evidence="12">
    <location>
        <begin position="252"/>
        <end position="372"/>
    </location>
</feature>
<dbReference type="GO" id="GO:0003677">
    <property type="term" value="F:DNA binding"/>
    <property type="evidence" value="ECO:0007669"/>
    <property type="project" value="UniProtKB-UniRule"/>
</dbReference>
<dbReference type="InterPro" id="IPR022634">
    <property type="entry name" value="DNA_polIII_beta_N"/>
</dbReference>
<comment type="subunit">
    <text evidence="9">Forms a ring-shaped head-to-tail homodimer around DNA.</text>
</comment>
<comment type="subcellular location">
    <subcellularLocation>
        <location evidence="1 9">Cytoplasm</location>
    </subcellularLocation>
</comment>
<evidence type="ECO:0000256" key="6">
    <source>
        <dbReference type="ARBA" id="ARBA00022705"/>
    </source>
</evidence>
<evidence type="ECO:0000256" key="2">
    <source>
        <dbReference type="ARBA" id="ARBA00010752"/>
    </source>
</evidence>
<organism evidence="13 14">
    <name type="scientific">Gloeobacter violaceus (strain ATCC 29082 / PCC 7421)</name>
    <dbReference type="NCBI Taxonomy" id="251221"/>
    <lineage>
        <taxon>Bacteria</taxon>
        <taxon>Bacillati</taxon>
        <taxon>Cyanobacteriota</taxon>
        <taxon>Cyanophyceae</taxon>
        <taxon>Gloeobacterales</taxon>
        <taxon>Gloeobacteraceae</taxon>
        <taxon>Gloeobacter</taxon>
    </lineage>
</organism>
<dbReference type="FunCoup" id="Q7NGD9">
    <property type="interactions" value="51"/>
</dbReference>
<dbReference type="NCBIfam" id="TIGR00663">
    <property type="entry name" value="dnan"/>
    <property type="match status" value="1"/>
</dbReference>
<keyword evidence="4 9" id="KW-0808">Transferase</keyword>
<reference evidence="13 14" key="1">
    <citation type="journal article" date="2003" name="DNA Res.">
        <title>Complete genome structure of Gloeobacter violaceus PCC 7421, a cyanobacterium that lacks thylakoids.</title>
        <authorList>
            <person name="Nakamura Y."/>
            <person name="Kaneko T."/>
            <person name="Sato S."/>
            <person name="Mimuro M."/>
            <person name="Miyashita H."/>
            <person name="Tsuchiya T."/>
            <person name="Sasamoto S."/>
            <person name="Watanabe A."/>
            <person name="Kawashima K."/>
            <person name="Kishida Y."/>
            <person name="Kiyokawa C."/>
            <person name="Kohara M."/>
            <person name="Matsumoto M."/>
            <person name="Matsuno A."/>
            <person name="Nakazaki N."/>
            <person name="Shimpo S."/>
            <person name="Takeuchi C."/>
            <person name="Yamada M."/>
            <person name="Tabata S."/>
        </authorList>
    </citation>
    <scope>NUCLEOTIDE SEQUENCE [LARGE SCALE GENOMIC DNA]</scope>
    <source>
        <strain evidence="14">ATCC 29082 / PCC 7421</strain>
    </source>
</reference>
<dbReference type="GO" id="GO:0005737">
    <property type="term" value="C:cytoplasm"/>
    <property type="evidence" value="ECO:0007669"/>
    <property type="project" value="UniProtKB-SubCell"/>
</dbReference>
<gene>
    <name evidence="13" type="primary">dnaN</name>
</gene>
<name>Q7NGD9_GLOVI</name>
<dbReference type="OrthoDB" id="8421503at2"/>
<dbReference type="Gene3D" id="3.70.10.10">
    <property type="match status" value="1"/>
</dbReference>
<dbReference type="GO" id="GO:0008408">
    <property type="term" value="F:3'-5' exonuclease activity"/>
    <property type="evidence" value="ECO:0007669"/>
    <property type="project" value="InterPro"/>
</dbReference>
<keyword evidence="6 9" id="KW-0235">DNA replication</keyword>
<evidence type="ECO:0000256" key="3">
    <source>
        <dbReference type="ARBA" id="ARBA00022490"/>
    </source>
</evidence>
<dbReference type="SUPFAM" id="SSF55979">
    <property type="entry name" value="DNA clamp"/>
    <property type="match status" value="3"/>
</dbReference>
<dbReference type="InterPro" id="IPR022635">
    <property type="entry name" value="DNA_polIII_beta_C"/>
</dbReference>
<evidence type="ECO:0000256" key="9">
    <source>
        <dbReference type="PIRNR" id="PIRNR000804"/>
    </source>
</evidence>
<dbReference type="eggNOG" id="COG0592">
    <property type="taxonomic scope" value="Bacteria"/>
</dbReference>
<dbReference type="Pfam" id="PF02768">
    <property type="entry name" value="DNA_pol3_beta_3"/>
    <property type="match status" value="1"/>
</dbReference>
<evidence type="ECO:0000259" key="10">
    <source>
        <dbReference type="Pfam" id="PF00712"/>
    </source>
</evidence>
<dbReference type="PIRSF" id="PIRSF000804">
    <property type="entry name" value="DNA_pol_III_b"/>
    <property type="match status" value="1"/>
</dbReference>
<comment type="similarity">
    <text evidence="2 9">Belongs to the beta sliding clamp family.</text>
</comment>
<keyword evidence="3 9" id="KW-0963">Cytoplasm</keyword>
<evidence type="ECO:0000313" key="13">
    <source>
        <dbReference type="EMBL" id="BAC91173.1"/>
    </source>
</evidence>
<proteinExistence type="inferred from homology"/>
<evidence type="ECO:0000256" key="4">
    <source>
        <dbReference type="ARBA" id="ARBA00022679"/>
    </source>
</evidence>
<dbReference type="InParanoid" id="Q7NGD9"/>
<dbReference type="Pfam" id="PF00712">
    <property type="entry name" value="DNA_pol3_beta"/>
    <property type="match status" value="1"/>
</dbReference>
<dbReference type="GO" id="GO:0003887">
    <property type="term" value="F:DNA-directed DNA polymerase activity"/>
    <property type="evidence" value="ECO:0007669"/>
    <property type="project" value="UniProtKB-UniRule"/>
</dbReference>
<dbReference type="PhylomeDB" id="Q7NGD9"/>
<dbReference type="AlphaFoldDB" id="Q7NGD9"/>
<evidence type="ECO:0000256" key="8">
    <source>
        <dbReference type="ARBA" id="ARBA00023125"/>
    </source>
</evidence>
<dbReference type="HOGENOM" id="CLU_038149_4_1_3"/>
<dbReference type="InterPro" id="IPR046938">
    <property type="entry name" value="DNA_clamp_sf"/>
</dbReference>
<evidence type="ECO:0000259" key="11">
    <source>
        <dbReference type="Pfam" id="PF02767"/>
    </source>
</evidence>
<dbReference type="PANTHER" id="PTHR30478:SF0">
    <property type="entry name" value="BETA SLIDING CLAMP"/>
    <property type="match status" value="1"/>
</dbReference>